<proteinExistence type="predicted"/>
<organism evidence="1 2">
    <name type="scientific">Castor canadensis</name>
    <name type="common">American beaver</name>
    <dbReference type="NCBI Taxonomy" id="51338"/>
    <lineage>
        <taxon>Eukaryota</taxon>
        <taxon>Metazoa</taxon>
        <taxon>Chordata</taxon>
        <taxon>Craniata</taxon>
        <taxon>Vertebrata</taxon>
        <taxon>Euteleostomi</taxon>
        <taxon>Mammalia</taxon>
        <taxon>Eutheria</taxon>
        <taxon>Euarchontoglires</taxon>
        <taxon>Glires</taxon>
        <taxon>Rodentia</taxon>
        <taxon>Castorimorpha</taxon>
        <taxon>Castoridae</taxon>
        <taxon>Castor</taxon>
    </lineage>
</organism>
<accession>A0AC58NC99</accession>
<sequence length="581" mass="66853">MEEDTDYRNRFSSLCFINDHVGFQGTIKSSANDFIVIEINEQGQLVNRAIDEPVYEISKVLPEPNNFAKKPKLDLHNLSSEDGSNQEVNTLTRCYNGDQHHQSDSEKEGPINDRTSNCEEEKSDLLSSFLDEKTNELLNRFACDIKEKWKSKNELIEPSPELSLGKILDKNQRAILHSAIRQKFPFLITVGKNSEIVVKPNLEFKELCHLVSEEEAFDFFKYLDAKKENSKFAFKPDTNKDHRKAVHHFVNKKFGNLVETKSFPEQNHNAGNPNIVVTVRFREKAHKRGKRPLPECQERKVVYTAFTLRKENLEMSEAVGCLAIKLGVIPSDFSYAGLKDKKAITYQAMVVRKVTPERLKNIEKEIEKKRMNVFNIRPVGDSLRLGQLKGNHFDIVIRNLKNQINDFANLRERISEAIENVQNKGFVNYYGPQRFGKGRKVHTDQIGLALLKSEMVHLVTEEEESANTYAIHQVVLPVFGYNIQYPKNKVGQWYHEIFSRDGLETCRFKVPALKLNVPGCYRPILKYPHNLSYQLMGDRDTNVEMEGSHTHQTTLSLLISFDLDASCYATICLREIMKHDV</sequence>
<dbReference type="Proteomes" id="UP001732720">
    <property type="component" value="Chromosome 8"/>
</dbReference>
<evidence type="ECO:0000313" key="1">
    <source>
        <dbReference type="Proteomes" id="UP001732720"/>
    </source>
</evidence>
<reference evidence="2" key="1">
    <citation type="submission" date="2025-08" db="UniProtKB">
        <authorList>
            <consortium name="RefSeq"/>
        </authorList>
    </citation>
    <scope>IDENTIFICATION</scope>
</reference>
<name>A0AC58NC99_CASCN</name>
<keyword evidence="1" id="KW-1185">Reference proteome</keyword>
<evidence type="ECO:0000313" key="2">
    <source>
        <dbReference type="RefSeq" id="XP_073939281.1"/>
    </source>
</evidence>
<protein>
    <submittedName>
        <fullName evidence="2">Pseudouridylate synthase PUS7L isoform X3</fullName>
    </submittedName>
</protein>
<dbReference type="RefSeq" id="XP_073939281.1">
    <property type="nucleotide sequence ID" value="XM_074083180.1"/>
</dbReference>
<gene>
    <name evidence="2" type="primary">Pus7l</name>
</gene>